<geneLocation type="plasmid" evidence="2">
    <name>pnfsy07</name>
</geneLocation>
<name>A0A2K8T863_9NOSO</name>
<sequence length="57" mass="6550">MNMAKTKKSEKSENAPKKATIGSIGRILGFYKQWHTFQMNTLWYIAELVIECNVEGN</sequence>
<dbReference type="Proteomes" id="UP000232003">
    <property type="component" value="Plasmid pNFSY07"/>
</dbReference>
<reference evidence="1 2" key="1">
    <citation type="submission" date="2017-11" db="EMBL/GenBank/DDBJ databases">
        <title>Complete genome of a free-living desiccation-tolerant cyanobacterium and its photosynthetic adaptation to extreme terrestrial habitat.</title>
        <authorList>
            <person name="Shang J."/>
        </authorList>
    </citation>
    <scope>NUCLEOTIDE SEQUENCE [LARGE SCALE GENOMIC DNA]</scope>
    <source>
        <strain evidence="1 2">CCNUN1</strain>
        <plasmid evidence="2">pnfsy07</plasmid>
    </source>
</reference>
<evidence type="ECO:0000313" key="2">
    <source>
        <dbReference type="Proteomes" id="UP000232003"/>
    </source>
</evidence>
<gene>
    <name evidence="1" type="ORF">COO91_10048</name>
</gene>
<evidence type="ECO:0000313" key="1">
    <source>
        <dbReference type="EMBL" id="AUB43851.1"/>
    </source>
</evidence>
<keyword evidence="2" id="KW-1185">Reference proteome</keyword>
<accession>A0A2K8T863</accession>
<protein>
    <submittedName>
        <fullName evidence="1">Uncharacterized protein</fullName>
    </submittedName>
</protein>
<keyword evidence="1" id="KW-0614">Plasmid</keyword>
<dbReference type="AlphaFoldDB" id="A0A2K8T863"/>
<proteinExistence type="predicted"/>
<organism evidence="1 2">
    <name type="scientific">Nostoc flagelliforme CCNUN1</name>
    <dbReference type="NCBI Taxonomy" id="2038116"/>
    <lineage>
        <taxon>Bacteria</taxon>
        <taxon>Bacillati</taxon>
        <taxon>Cyanobacteriota</taxon>
        <taxon>Cyanophyceae</taxon>
        <taxon>Nostocales</taxon>
        <taxon>Nostocaceae</taxon>
        <taxon>Nostoc</taxon>
    </lineage>
</organism>
<dbReference type="EMBL" id="CP024792">
    <property type="protein sequence ID" value="AUB43851.1"/>
    <property type="molecule type" value="Genomic_DNA"/>
</dbReference>
<dbReference type="KEGG" id="nfl:COO91_10048"/>